<dbReference type="EMBL" id="QYRP01000002">
    <property type="protein sequence ID" value="RJS45400.1"/>
    <property type="molecule type" value="Genomic_DNA"/>
</dbReference>
<reference evidence="11" key="1">
    <citation type="submission" date="2018-09" db="EMBL/GenBank/DDBJ databases">
        <authorList>
            <person name="Zhu H."/>
        </authorList>
    </citation>
    <scope>NUCLEOTIDE SEQUENCE [LARGE SCALE GENOMIC DNA]</scope>
    <source>
        <strain evidence="11">K1W22B-1</strain>
    </source>
</reference>
<dbReference type="PANTHER" id="PTHR42745:SF1">
    <property type="entry name" value="ARABINOSE 5-PHOSPHATE ISOMERASE KDSD"/>
    <property type="match status" value="1"/>
</dbReference>
<keyword evidence="2" id="KW-0677">Repeat</keyword>
<protein>
    <submittedName>
        <fullName evidence="10">KpsF/GutQ family sugar-phosphate isomerase</fullName>
    </submittedName>
</protein>
<evidence type="ECO:0000313" key="11">
    <source>
        <dbReference type="Proteomes" id="UP000276542"/>
    </source>
</evidence>
<dbReference type="Gene3D" id="3.10.580.10">
    <property type="entry name" value="CBS-domain"/>
    <property type="match status" value="1"/>
</dbReference>
<feature type="site" description="Catalytically relevant" evidence="6">
    <location>
        <position position="151"/>
    </location>
</feature>
<dbReference type="InterPro" id="IPR046348">
    <property type="entry name" value="SIS_dom_sf"/>
</dbReference>
<feature type="site" description="Catalytically relevant" evidence="6">
    <location>
        <position position="192"/>
    </location>
</feature>
<accession>A0A3A5HBJ3</accession>
<keyword evidence="11" id="KW-1185">Reference proteome</keyword>
<dbReference type="GO" id="GO:1901135">
    <property type="term" value="P:carbohydrate derivative metabolic process"/>
    <property type="evidence" value="ECO:0007669"/>
    <property type="project" value="InterPro"/>
</dbReference>
<dbReference type="InterPro" id="IPR004800">
    <property type="entry name" value="KdsD/KpsF-type"/>
</dbReference>
<dbReference type="PROSITE" id="PS51464">
    <property type="entry name" value="SIS"/>
    <property type="match status" value="1"/>
</dbReference>
<evidence type="ECO:0000256" key="1">
    <source>
        <dbReference type="ARBA" id="ARBA00008165"/>
    </source>
</evidence>
<dbReference type="Pfam" id="PF01380">
    <property type="entry name" value="SIS"/>
    <property type="match status" value="1"/>
</dbReference>
<dbReference type="NCBIfam" id="TIGR00393">
    <property type="entry name" value="kpsF"/>
    <property type="match status" value="1"/>
</dbReference>
<dbReference type="GO" id="GO:0005975">
    <property type="term" value="P:carbohydrate metabolic process"/>
    <property type="evidence" value="ECO:0007669"/>
    <property type="project" value="InterPro"/>
</dbReference>
<dbReference type="Pfam" id="PF00571">
    <property type="entry name" value="CBS"/>
    <property type="match status" value="1"/>
</dbReference>
<comment type="similarity">
    <text evidence="1 4">Belongs to the SIS family. GutQ/KpsF subfamily.</text>
</comment>
<feature type="site" description="Catalytically relevant" evidence="6">
    <location>
        <position position="110"/>
    </location>
</feature>
<keyword evidence="5" id="KW-0862">Zinc</keyword>
<dbReference type="InterPro" id="IPR000644">
    <property type="entry name" value="CBS_dom"/>
</dbReference>
<dbReference type="OrthoDB" id="9762536at2"/>
<feature type="binding site" evidence="5">
    <location>
        <position position="81"/>
    </location>
    <ligand>
        <name>Zn(2+)</name>
        <dbReference type="ChEBI" id="CHEBI:29105"/>
    </ligand>
</feature>
<sequence length="316" mass="32885">MTAQSPEGRVALDAARRVFEIEAQAVLALAATVDGDFVAAVSQLIGSQGRAIVCGMGKSGIIGRKIAATFASTGTPSFFMHPGEAYHGDLGMVDPSDTFIAISNSGETDEVIKLLPFLAANGNVLIAMTGSPQSTLARAANLHLNVGVAQEACPLQLAPTASTTATLAMGDALAVALMETRGFQPENFARFHPGGSLGRRLLSRVEDEMVVGDLPIVDGSAGTMDVISAITGSRLGLALVRSESGWGVITDGDVRRAIEKFSEDVFNRTAADLMTLNPAAVSVGTRMEDALAKMERHSISALLVFNGDELAGVLKK</sequence>
<dbReference type="SUPFAM" id="SSF54631">
    <property type="entry name" value="CBS-domain pair"/>
    <property type="match status" value="1"/>
</dbReference>
<evidence type="ECO:0000256" key="4">
    <source>
        <dbReference type="PIRNR" id="PIRNR004692"/>
    </source>
</evidence>
<feature type="site" description="Catalytically relevant" evidence="6">
    <location>
        <position position="58"/>
    </location>
</feature>
<evidence type="ECO:0000313" key="10">
    <source>
        <dbReference type="EMBL" id="RJS45400.1"/>
    </source>
</evidence>
<keyword evidence="10" id="KW-0413">Isomerase</keyword>
<organism evidence="10 11">
    <name type="scientific">Nocardioides cavernaquae</name>
    <dbReference type="NCBI Taxonomy" id="2321396"/>
    <lineage>
        <taxon>Bacteria</taxon>
        <taxon>Bacillati</taxon>
        <taxon>Actinomycetota</taxon>
        <taxon>Actinomycetes</taxon>
        <taxon>Propionibacteriales</taxon>
        <taxon>Nocardioidaceae</taxon>
        <taxon>Nocardioides</taxon>
    </lineage>
</organism>
<dbReference type="InterPro" id="IPR001347">
    <property type="entry name" value="SIS_dom"/>
</dbReference>
<proteinExistence type="inferred from homology"/>
<dbReference type="GO" id="GO:0046872">
    <property type="term" value="F:metal ion binding"/>
    <property type="evidence" value="ECO:0007669"/>
    <property type="project" value="UniProtKB-KW"/>
</dbReference>
<dbReference type="CDD" id="cd05014">
    <property type="entry name" value="SIS_Kpsf"/>
    <property type="match status" value="1"/>
</dbReference>
<evidence type="ECO:0000256" key="2">
    <source>
        <dbReference type="ARBA" id="ARBA00022737"/>
    </source>
</evidence>
<evidence type="ECO:0000259" key="9">
    <source>
        <dbReference type="PROSITE" id="PS51464"/>
    </source>
</evidence>
<evidence type="ECO:0000256" key="7">
    <source>
        <dbReference type="PROSITE-ProRule" id="PRU00703"/>
    </source>
</evidence>
<dbReference type="InterPro" id="IPR035474">
    <property type="entry name" value="SIS_Kpsf"/>
</dbReference>
<dbReference type="GO" id="GO:0097367">
    <property type="term" value="F:carbohydrate derivative binding"/>
    <property type="evidence" value="ECO:0007669"/>
    <property type="project" value="InterPro"/>
</dbReference>
<gene>
    <name evidence="10" type="ORF">D4739_03640</name>
</gene>
<evidence type="ECO:0000256" key="5">
    <source>
        <dbReference type="PIRSR" id="PIRSR004692-2"/>
    </source>
</evidence>
<comment type="caution">
    <text evidence="10">The sequence shown here is derived from an EMBL/GenBank/DDBJ whole genome shotgun (WGS) entry which is preliminary data.</text>
</comment>
<keyword evidence="5" id="KW-0479">Metal-binding</keyword>
<dbReference type="RefSeq" id="WP_120059300.1">
    <property type="nucleotide sequence ID" value="NZ_QYRP01000002.1"/>
</dbReference>
<dbReference type="SUPFAM" id="SSF53697">
    <property type="entry name" value="SIS domain"/>
    <property type="match status" value="1"/>
</dbReference>
<dbReference type="PROSITE" id="PS51371">
    <property type="entry name" value="CBS"/>
    <property type="match status" value="1"/>
</dbReference>
<keyword evidence="3 7" id="KW-0129">CBS domain</keyword>
<dbReference type="PIRSF" id="PIRSF004692">
    <property type="entry name" value="KdsD_KpsF"/>
    <property type="match status" value="1"/>
</dbReference>
<dbReference type="InterPro" id="IPR050986">
    <property type="entry name" value="GutQ/KpsF_isomerases"/>
</dbReference>
<dbReference type="Gene3D" id="3.40.50.10490">
    <property type="entry name" value="Glucose-6-phosphate isomerase like protein, domain 1"/>
    <property type="match status" value="1"/>
</dbReference>
<dbReference type="AlphaFoldDB" id="A0A3A5HBJ3"/>
<feature type="domain" description="SIS" evidence="9">
    <location>
        <begin position="41"/>
        <end position="183"/>
    </location>
</feature>
<dbReference type="PANTHER" id="PTHR42745">
    <property type="match status" value="1"/>
</dbReference>
<name>A0A3A5HBJ3_9ACTN</name>
<dbReference type="GO" id="GO:0019146">
    <property type="term" value="F:arabinose-5-phosphate isomerase activity"/>
    <property type="evidence" value="ECO:0007669"/>
    <property type="project" value="UniProtKB-ARBA"/>
</dbReference>
<evidence type="ECO:0000256" key="3">
    <source>
        <dbReference type="ARBA" id="ARBA00023122"/>
    </source>
</evidence>
<evidence type="ECO:0000256" key="6">
    <source>
        <dbReference type="PIRSR" id="PIRSR004692-3"/>
    </source>
</evidence>
<evidence type="ECO:0000259" key="8">
    <source>
        <dbReference type="PROSITE" id="PS51371"/>
    </source>
</evidence>
<feature type="domain" description="CBS" evidence="8">
    <location>
        <begin position="274"/>
        <end position="316"/>
    </location>
</feature>
<dbReference type="Proteomes" id="UP000276542">
    <property type="component" value="Unassembled WGS sequence"/>
</dbReference>
<dbReference type="InterPro" id="IPR046342">
    <property type="entry name" value="CBS_dom_sf"/>
</dbReference>
<dbReference type="FunFam" id="3.40.50.10490:FF:000011">
    <property type="entry name" value="Arabinose 5-phosphate isomerase"/>
    <property type="match status" value="1"/>
</dbReference>